<sequence>MRLRSPDTHSTAQAVSIAFDGRPISALPGESVGAALSAAGILALRRTVSGAERGLHCGMGACFDCLVTIDGRANQRACMVAVADGMVVESAAPAHPAPLAEAPGAEDVTSCDVLVVGSGVAGLAAAAAAARAGARTILLDEREKPGGQYAKPLGAAHEQARPDAQHRLGDALRAEAIAAGVTMLADAQVWGAFAVDDMAALVGGRAARFNAKRLVLATGAHEAPVPIPGWTLPGVMTVGGMQSLARAQRVSPATRVVIAGNGPLNLQLAAELVAGGVEVAAVVETAAKPGLRHAAAVLAMAASAPDLLWDGAQSLRRLRGVPIIYGATLLGCEADAAGHFAALRIATATGEQRVEAGACALNHGFAPDTALARALGCAQRLRDGRLETVADADGRTSDPAIFAVGDGASFGGARVALESGRAAGLAAARDLGFTAPEDARNTRALHRAEKFQRALWRLYAAPPLAAPADTTILCRCEEVTAGTLRAAMAEGAQSLPALKRATRAGMGRCQGRFCAESIGRLCGAEAEADFSAPRAPLRPVPIAVLAREHPEWGGAPIVAAPPAIAWRGTPSANPPTDCDVLVIGGGVAGLSTALYLARDGHDVAVLDRAQPGVAASTANAGTLHVQLLSYDIGDPAVARGGEGPAASALPLAPESIALWEAIARDAGEPLGLKRSGGLMLAETAEEQAWLVQKAAIEARHGIRTDFIGANELRDLAPDLGPHFIAAAFCEAEGMIDPLRATLALARLARAAGARIHANTSVIAIARDGGGFTVTTEAGTLRCGRIVNAAGPWAGQVAALSGHPIPVRGSVQQVLATEAAPPMLRHAVAHAGRHLSLKQGSGGHVLIGGGWPGTHDAQGATRNTRGGIEGNLWVAQRVLPALAGLHLVRAWTAMNIHLDGAPLLGETPGLPGFFNAVTFNGYTLAPIVGRMTADAMAGRAAIPERFSLARFA</sequence>
<reference evidence="5" key="1">
    <citation type="submission" date="2020-01" db="EMBL/GenBank/DDBJ databases">
        <authorList>
            <person name="Rat A."/>
        </authorList>
    </citation>
    <scope>NUCLEOTIDE SEQUENCE</scope>
    <source>
        <strain evidence="5">LMG 28251</strain>
    </source>
</reference>
<dbReference type="GO" id="GO:0016491">
    <property type="term" value="F:oxidoreductase activity"/>
    <property type="evidence" value="ECO:0007669"/>
    <property type="project" value="UniProtKB-KW"/>
</dbReference>
<dbReference type="InterPro" id="IPR036188">
    <property type="entry name" value="FAD/NAD-bd_sf"/>
</dbReference>
<accession>A0AAF1JYW5</accession>
<dbReference type="SUPFAM" id="SSF54292">
    <property type="entry name" value="2Fe-2S ferredoxin-like"/>
    <property type="match status" value="1"/>
</dbReference>
<feature type="domain" description="FAD/NAD(P)-binding" evidence="4">
    <location>
        <begin position="112"/>
        <end position="418"/>
    </location>
</feature>
<organism evidence="5 6">
    <name type="scientific">Plastoroseomonas arctica</name>
    <dbReference type="NCBI Taxonomy" id="1509237"/>
    <lineage>
        <taxon>Bacteria</taxon>
        <taxon>Pseudomonadati</taxon>
        <taxon>Pseudomonadota</taxon>
        <taxon>Alphaproteobacteria</taxon>
        <taxon>Acetobacterales</taxon>
        <taxon>Acetobacteraceae</taxon>
        <taxon>Plastoroseomonas</taxon>
    </lineage>
</organism>
<dbReference type="InterPro" id="IPR042204">
    <property type="entry name" value="2Fe-2S-bd_N"/>
</dbReference>
<dbReference type="Proteomes" id="UP001196068">
    <property type="component" value="Unassembled WGS sequence"/>
</dbReference>
<dbReference type="InterPro" id="IPR041854">
    <property type="entry name" value="BFD-like_2Fe2S-bd_dom_sf"/>
</dbReference>
<dbReference type="InterPro" id="IPR007419">
    <property type="entry name" value="BFD-like_2Fe2S-bd_dom"/>
</dbReference>
<dbReference type="CDD" id="cd19946">
    <property type="entry name" value="GlpA-like_Fer2_BFD-like"/>
    <property type="match status" value="1"/>
</dbReference>
<dbReference type="Pfam" id="PF07992">
    <property type="entry name" value="Pyr_redox_2"/>
    <property type="match status" value="1"/>
</dbReference>
<dbReference type="InterPro" id="IPR036010">
    <property type="entry name" value="2Fe-2S_ferredoxin-like_sf"/>
</dbReference>
<dbReference type="InterPro" id="IPR006076">
    <property type="entry name" value="FAD-dep_OxRdtase"/>
</dbReference>
<comment type="caution">
    <text evidence="5">The sequence shown here is derived from an EMBL/GenBank/DDBJ whole genome shotgun (WGS) entry which is preliminary data.</text>
</comment>
<keyword evidence="6" id="KW-1185">Reference proteome</keyword>
<dbReference type="Gene3D" id="3.50.50.60">
    <property type="entry name" value="FAD/NAD(P)-binding domain"/>
    <property type="match status" value="3"/>
</dbReference>
<dbReference type="Gene3D" id="3.30.9.10">
    <property type="entry name" value="D-Amino Acid Oxidase, subunit A, domain 2"/>
    <property type="match status" value="1"/>
</dbReference>
<evidence type="ECO:0000256" key="1">
    <source>
        <dbReference type="ARBA" id="ARBA00023002"/>
    </source>
</evidence>
<feature type="domain" description="BFD-like [2Fe-2S]-binding" evidence="3">
    <location>
        <begin position="472"/>
        <end position="519"/>
    </location>
</feature>
<name>A0AAF1JYW5_9PROT</name>
<feature type="domain" description="FAD dependent oxidoreductase" evidence="2">
    <location>
        <begin position="579"/>
        <end position="933"/>
    </location>
</feature>
<dbReference type="SUPFAM" id="SSF51905">
    <property type="entry name" value="FAD/NAD(P)-binding domain"/>
    <property type="match status" value="2"/>
</dbReference>
<gene>
    <name evidence="5" type="ORF">GXW79_18390</name>
</gene>
<dbReference type="PRINTS" id="PR00411">
    <property type="entry name" value="PNDRDTASEI"/>
</dbReference>
<dbReference type="AlphaFoldDB" id="A0AAF1JYW5"/>
<evidence type="ECO:0000259" key="2">
    <source>
        <dbReference type="Pfam" id="PF01266"/>
    </source>
</evidence>
<dbReference type="GO" id="GO:0051536">
    <property type="term" value="F:iron-sulfur cluster binding"/>
    <property type="evidence" value="ECO:0007669"/>
    <property type="project" value="InterPro"/>
</dbReference>
<evidence type="ECO:0000259" key="3">
    <source>
        <dbReference type="Pfam" id="PF04324"/>
    </source>
</evidence>
<dbReference type="Gene3D" id="3.10.20.440">
    <property type="entry name" value="2Fe-2S iron-sulphur cluster binding domain, sarcosine oxidase, alpha subunit, N-terminal domain"/>
    <property type="match status" value="1"/>
</dbReference>
<dbReference type="Pfam" id="PF04324">
    <property type="entry name" value="Fer2_BFD"/>
    <property type="match status" value="1"/>
</dbReference>
<dbReference type="PANTHER" id="PTHR42949">
    <property type="entry name" value="ANAEROBIC GLYCEROL-3-PHOSPHATE DEHYDROGENASE SUBUNIT B"/>
    <property type="match status" value="1"/>
</dbReference>
<evidence type="ECO:0000313" key="5">
    <source>
        <dbReference type="EMBL" id="MBR0657052.1"/>
    </source>
</evidence>
<protein>
    <submittedName>
        <fullName evidence="5">FAD-dependent oxidoreductase</fullName>
    </submittedName>
</protein>
<dbReference type="Pfam" id="PF01266">
    <property type="entry name" value="DAO"/>
    <property type="match status" value="1"/>
</dbReference>
<reference evidence="5" key="2">
    <citation type="journal article" date="2021" name="Syst. Appl. Microbiol.">
        <title>Roseomonas hellenica sp. nov., isolated from roots of wild-growing Alkanna tinctoria.</title>
        <authorList>
            <person name="Rat A."/>
            <person name="Naranjo H.D."/>
            <person name="Lebbe L."/>
            <person name="Cnockaert M."/>
            <person name="Krigas N."/>
            <person name="Grigoriadou K."/>
            <person name="Maloupa E."/>
            <person name="Willems A."/>
        </authorList>
    </citation>
    <scope>NUCLEOTIDE SEQUENCE</scope>
    <source>
        <strain evidence="5">LMG 28251</strain>
    </source>
</reference>
<dbReference type="Gene3D" id="1.10.10.1100">
    <property type="entry name" value="BFD-like [2Fe-2S]-binding domain"/>
    <property type="match status" value="1"/>
</dbReference>
<dbReference type="EMBL" id="JAAEDH010000025">
    <property type="protein sequence ID" value="MBR0657052.1"/>
    <property type="molecule type" value="Genomic_DNA"/>
</dbReference>
<dbReference type="PRINTS" id="PR00368">
    <property type="entry name" value="FADPNR"/>
</dbReference>
<proteinExistence type="predicted"/>
<evidence type="ECO:0000313" key="6">
    <source>
        <dbReference type="Proteomes" id="UP001196068"/>
    </source>
</evidence>
<dbReference type="Pfam" id="PF13510">
    <property type="entry name" value="Fer2_4"/>
    <property type="match status" value="1"/>
</dbReference>
<dbReference type="InterPro" id="IPR023753">
    <property type="entry name" value="FAD/NAD-binding_dom"/>
</dbReference>
<dbReference type="InterPro" id="IPR051691">
    <property type="entry name" value="Metab_Enz_Cyan_OpOx_G3PDH"/>
</dbReference>
<evidence type="ECO:0000259" key="4">
    <source>
        <dbReference type="Pfam" id="PF07992"/>
    </source>
</evidence>
<keyword evidence="1" id="KW-0560">Oxidoreductase</keyword>
<dbReference type="PANTHER" id="PTHR42949:SF3">
    <property type="entry name" value="ANAEROBIC GLYCEROL-3-PHOSPHATE DEHYDROGENASE SUBUNIT B"/>
    <property type="match status" value="1"/>
</dbReference>